<gene>
    <name evidence="3" type="ORF">SFSGTM_14050</name>
</gene>
<keyword evidence="1" id="KW-0812">Transmembrane</keyword>
<evidence type="ECO:0000313" key="3">
    <source>
        <dbReference type="EMBL" id="BBP00697.1"/>
    </source>
</evidence>
<name>A0A809SDM6_9PROT</name>
<dbReference type="AlphaFoldDB" id="A0A809SDM6"/>
<feature type="transmembrane region" description="Helical" evidence="1">
    <location>
        <begin position="74"/>
        <end position="94"/>
    </location>
</feature>
<evidence type="ECO:0000259" key="2">
    <source>
        <dbReference type="Pfam" id="PF00892"/>
    </source>
</evidence>
<feature type="domain" description="EamA" evidence="2">
    <location>
        <begin position="156"/>
        <end position="285"/>
    </location>
</feature>
<keyword evidence="4" id="KW-1185">Reference proteome</keyword>
<dbReference type="Proteomes" id="UP000463939">
    <property type="component" value="Chromosome"/>
</dbReference>
<feature type="transmembrane region" description="Helical" evidence="1">
    <location>
        <begin position="44"/>
        <end position="62"/>
    </location>
</feature>
<feature type="transmembrane region" description="Helical" evidence="1">
    <location>
        <begin position="246"/>
        <end position="265"/>
    </location>
</feature>
<feature type="transmembrane region" description="Helical" evidence="1">
    <location>
        <begin position="132"/>
        <end position="156"/>
    </location>
</feature>
<feature type="transmembrane region" description="Helical" evidence="1">
    <location>
        <begin position="12"/>
        <end position="32"/>
    </location>
</feature>
<feature type="transmembrane region" description="Helical" evidence="1">
    <location>
        <begin position="100"/>
        <end position="120"/>
    </location>
</feature>
<accession>A0A809SDM6</accession>
<dbReference type="PANTHER" id="PTHR22911:SF79">
    <property type="entry name" value="MOBA-LIKE NTP TRANSFERASE DOMAIN-CONTAINING PROTEIN"/>
    <property type="match status" value="1"/>
</dbReference>
<dbReference type="InterPro" id="IPR000620">
    <property type="entry name" value="EamA_dom"/>
</dbReference>
<protein>
    <recommendedName>
        <fullName evidence="2">EamA domain-containing protein</fullName>
    </recommendedName>
</protein>
<keyword evidence="1" id="KW-1133">Transmembrane helix</keyword>
<dbReference type="EMBL" id="AP021881">
    <property type="protein sequence ID" value="BBP00697.1"/>
    <property type="molecule type" value="Genomic_DNA"/>
</dbReference>
<keyword evidence="1" id="KW-0472">Membrane</keyword>
<dbReference type="SUPFAM" id="SSF103481">
    <property type="entry name" value="Multidrug resistance efflux transporter EmrE"/>
    <property type="match status" value="2"/>
</dbReference>
<dbReference type="GO" id="GO:0016020">
    <property type="term" value="C:membrane"/>
    <property type="evidence" value="ECO:0007669"/>
    <property type="project" value="InterPro"/>
</dbReference>
<evidence type="ECO:0000256" key="1">
    <source>
        <dbReference type="SAM" id="Phobius"/>
    </source>
</evidence>
<feature type="domain" description="EamA" evidence="2">
    <location>
        <begin position="18"/>
        <end position="143"/>
    </location>
</feature>
<dbReference type="Pfam" id="PF00892">
    <property type="entry name" value="EamA"/>
    <property type="match status" value="2"/>
</dbReference>
<proteinExistence type="predicted"/>
<feature type="transmembrane region" description="Helical" evidence="1">
    <location>
        <begin position="176"/>
        <end position="202"/>
    </location>
</feature>
<evidence type="ECO:0000313" key="4">
    <source>
        <dbReference type="Proteomes" id="UP000463939"/>
    </source>
</evidence>
<sequence length="296" mass="31419">MSNLTRTSPQAWLPLTVLTLSAGMWGIIWWPLKQFGAAGLSGPLISFVSYGLVGLVGLPFLLRERRIWQGQTRLLLLLGLFGGWANASIVQALLTGDVVRVMLLFYLAPVWSVIGGRVFLHETVTRRRMLAVFISVLGAFLVIGGTAAFATPLSVADVLALSAGLAFASNNLVTRAAHTIPMVSKTIAVFVGCGIVSGLLVLQQHAIQPDWSPNLIIALLAFGFGWLALATFTTQYGVTHIETGRAGIILIVELLAAVISAMVIGGEKIMPREMIGGILIACAAVIEATDTSAESQ</sequence>
<feature type="transmembrane region" description="Helical" evidence="1">
    <location>
        <begin position="214"/>
        <end position="234"/>
    </location>
</feature>
<dbReference type="InterPro" id="IPR037185">
    <property type="entry name" value="EmrE-like"/>
</dbReference>
<organism evidence="3 4">
    <name type="scientific">Sulfuriferula nivalis</name>
    <dbReference type="NCBI Taxonomy" id="2675298"/>
    <lineage>
        <taxon>Bacteria</taxon>
        <taxon>Pseudomonadati</taxon>
        <taxon>Pseudomonadota</taxon>
        <taxon>Betaproteobacteria</taxon>
        <taxon>Nitrosomonadales</taxon>
        <taxon>Sulfuricellaceae</taxon>
        <taxon>Sulfuriferula</taxon>
    </lineage>
</organism>
<dbReference type="PANTHER" id="PTHR22911">
    <property type="entry name" value="ACYL-MALONYL CONDENSING ENZYME-RELATED"/>
    <property type="match status" value="1"/>
</dbReference>
<reference evidence="4" key="1">
    <citation type="submission" date="2019-11" db="EMBL/GenBank/DDBJ databases">
        <title>Isolation and characterization of a novel species in the genus Sulfuriferula.</title>
        <authorList>
            <person name="Mochizuki J."/>
            <person name="Kojima H."/>
            <person name="Fukui M."/>
        </authorList>
    </citation>
    <scope>NUCLEOTIDE SEQUENCE [LARGE SCALE GENOMIC DNA]</scope>
    <source>
        <strain evidence="4">SGTM</strain>
    </source>
</reference>
<dbReference type="RefSeq" id="WP_162084579.1">
    <property type="nucleotide sequence ID" value="NZ_AP021881.1"/>
</dbReference>
<dbReference type="KEGG" id="sniv:SFSGTM_14050"/>